<dbReference type="Proteomes" id="UP000283509">
    <property type="component" value="Unassembled WGS sequence"/>
</dbReference>
<keyword evidence="7 11" id="KW-0904">Protein phosphatase</keyword>
<comment type="cofactor">
    <cofactor evidence="1 11">
        <name>Mn(2+)</name>
        <dbReference type="ChEBI" id="CHEBI:29035"/>
    </cofactor>
</comment>
<accession>A0A3R7MHV4</accession>
<feature type="domain" description="PPM-type phosphatase" evidence="12">
    <location>
        <begin position="5"/>
        <end position="268"/>
    </location>
</feature>
<dbReference type="OrthoDB" id="60843at2759"/>
<dbReference type="CDD" id="cd00143">
    <property type="entry name" value="PP2Cc"/>
    <property type="match status" value="1"/>
</dbReference>
<evidence type="ECO:0000256" key="5">
    <source>
        <dbReference type="ARBA" id="ARBA00022801"/>
    </source>
</evidence>
<dbReference type="STRING" id="6689.A0A3R7MHV4"/>
<protein>
    <recommendedName>
        <fullName evidence="11">Protein phosphatase</fullName>
        <ecNumber evidence="11">3.1.3.16</ecNumber>
    </recommendedName>
</protein>
<proteinExistence type="inferred from homology"/>
<dbReference type="InterPro" id="IPR039123">
    <property type="entry name" value="PPTC7"/>
</dbReference>
<evidence type="ECO:0000256" key="9">
    <source>
        <dbReference type="ARBA" id="ARBA00047761"/>
    </source>
</evidence>
<keyword evidence="8 11" id="KW-0464">Manganese</keyword>
<gene>
    <name evidence="13" type="ORF">C7M84_020037</name>
</gene>
<dbReference type="InterPro" id="IPR001932">
    <property type="entry name" value="PPM-type_phosphatase-like_dom"/>
</dbReference>
<dbReference type="PANTHER" id="PTHR12320">
    <property type="entry name" value="PROTEIN PHOSPHATASE 2C"/>
    <property type="match status" value="1"/>
</dbReference>
<dbReference type="SMART" id="SM00332">
    <property type="entry name" value="PP2Cc"/>
    <property type="match status" value="1"/>
</dbReference>
<keyword evidence="6 11" id="KW-0460">Magnesium</keyword>
<evidence type="ECO:0000256" key="10">
    <source>
        <dbReference type="ARBA" id="ARBA00048336"/>
    </source>
</evidence>
<evidence type="ECO:0000256" key="4">
    <source>
        <dbReference type="ARBA" id="ARBA00022723"/>
    </source>
</evidence>
<keyword evidence="4 11" id="KW-0479">Metal-binding</keyword>
<evidence type="ECO:0000256" key="11">
    <source>
        <dbReference type="RuleBase" id="RU366020"/>
    </source>
</evidence>
<dbReference type="FunFam" id="3.60.40.10:FF:000009">
    <property type="entry name" value="Blast:Protein phosphatase PTC7 homolog"/>
    <property type="match status" value="1"/>
</dbReference>
<organism evidence="13 14">
    <name type="scientific">Penaeus vannamei</name>
    <name type="common">Whiteleg shrimp</name>
    <name type="synonym">Litopenaeus vannamei</name>
    <dbReference type="NCBI Taxonomy" id="6689"/>
    <lineage>
        <taxon>Eukaryota</taxon>
        <taxon>Metazoa</taxon>
        <taxon>Ecdysozoa</taxon>
        <taxon>Arthropoda</taxon>
        <taxon>Crustacea</taxon>
        <taxon>Multicrustacea</taxon>
        <taxon>Malacostraca</taxon>
        <taxon>Eumalacostraca</taxon>
        <taxon>Eucarida</taxon>
        <taxon>Decapoda</taxon>
        <taxon>Dendrobranchiata</taxon>
        <taxon>Penaeoidea</taxon>
        <taxon>Penaeidae</taxon>
        <taxon>Penaeus</taxon>
    </lineage>
</organism>
<evidence type="ECO:0000256" key="3">
    <source>
        <dbReference type="ARBA" id="ARBA00006702"/>
    </source>
</evidence>
<sequence length="270" mass="29283">MTPFKRSVESLLSLILFGLGRRVLCVVLLCYLDQSNCFFLSAGVADGVGGWRAWGIDPGEFSNSLMRVSERLVRTGSYTASDPAAIIARAYYELLENKTHILGSSTACVVVLQGEAGQLYSANIGDSGFLVVRDGSVVHRSQEQQHYFNTPFQLSLPPPGTNAQVLSDRPESAETREFSVKEGDVLMVATDGVFDNLPDSTIVKEMVKVQGSTDLLLLQQAANSIAQQARKLAFDEDYMSPFARNARENGINAIGGKPDDITVVLATITL</sequence>
<evidence type="ECO:0000256" key="1">
    <source>
        <dbReference type="ARBA" id="ARBA00001936"/>
    </source>
</evidence>
<evidence type="ECO:0000256" key="8">
    <source>
        <dbReference type="ARBA" id="ARBA00023211"/>
    </source>
</evidence>
<dbReference type="EMBL" id="QCYY01003818">
    <property type="protein sequence ID" value="ROT62133.1"/>
    <property type="molecule type" value="Genomic_DNA"/>
</dbReference>
<dbReference type="Gene3D" id="3.60.40.10">
    <property type="entry name" value="PPM-type phosphatase domain"/>
    <property type="match status" value="1"/>
</dbReference>
<evidence type="ECO:0000313" key="13">
    <source>
        <dbReference type="EMBL" id="ROT62133.1"/>
    </source>
</evidence>
<dbReference type="PANTHER" id="PTHR12320:SF1">
    <property type="entry name" value="PROTEIN PHOSPHATASE PTC7 HOMOLOG"/>
    <property type="match status" value="1"/>
</dbReference>
<dbReference type="SMART" id="SM00331">
    <property type="entry name" value="PP2C_SIG"/>
    <property type="match status" value="1"/>
</dbReference>
<evidence type="ECO:0000256" key="6">
    <source>
        <dbReference type="ARBA" id="ARBA00022842"/>
    </source>
</evidence>
<reference evidence="13 14" key="1">
    <citation type="submission" date="2018-04" db="EMBL/GenBank/DDBJ databases">
        <authorList>
            <person name="Zhang X."/>
            <person name="Yuan J."/>
            <person name="Li F."/>
            <person name="Xiang J."/>
        </authorList>
    </citation>
    <scope>NUCLEOTIDE SEQUENCE [LARGE SCALE GENOMIC DNA]</scope>
    <source>
        <tissue evidence="13">Muscle</tissue>
    </source>
</reference>
<dbReference type="Pfam" id="PF07228">
    <property type="entry name" value="SpoIIE"/>
    <property type="match status" value="1"/>
</dbReference>
<dbReference type="GO" id="GO:0005739">
    <property type="term" value="C:mitochondrion"/>
    <property type="evidence" value="ECO:0007669"/>
    <property type="project" value="TreeGrafter"/>
</dbReference>
<dbReference type="EC" id="3.1.3.16" evidence="11"/>
<keyword evidence="14" id="KW-1185">Reference proteome</keyword>
<evidence type="ECO:0000259" key="12">
    <source>
        <dbReference type="PROSITE" id="PS51746"/>
    </source>
</evidence>
<dbReference type="GO" id="GO:0004722">
    <property type="term" value="F:protein serine/threonine phosphatase activity"/>
    <property type="evidence" value="ECO:0007669"/>
    <property type="project" value="UniProtKB-EC"/>
</dbReference>
<comment type="cofactor">
    <cofactor evidence="2 11">
        <name>Mg(2+)</name>
        <dbReference type="ChEBI" id="CHEBI:18420"/>
    </cofactor>
</comment>
<evidence type="ECO:0000313" key="14">
    <source>
        <dbReference type="Proteomes" id="UP000283509"/>
    </source>
</evidence>
<name>A0A3R7MHV4_PENVA</name>
<evidence type="ECO:0000256" key="2">
    <source>
        <dbReference type="ARBA" id="ARBA00001946"/>
    </source>
</evidence>
<comment type="catalytic activity">
    <reaction evidence="9 11">
        <text>O-phospho-L-seryl-[protein] + H2O = L-seryl-[protein] + phosphate</text>
        <dbReference type="Rhea" id="RHEA:20629"/>
        <dbReference type="Rhea" id="RHEA-COMP:9863"/>
        <dbReference type="Rhea" id="RHEA-COMP:11604"/>
        <dbReference type="ChEBI" id="CHEBI:15377"/>
        <dbReference type="ChEBI" id="CHEBI:29999"/>
        <dbReference type="ChEBI" id="CHEBI:43474"/>
        <dbReference type="ChEBI" id="CHEBI:83421"/>
        <dbReference type="EC" id="3.1.3.16"/>
    </reaction>
</comment>
<comment type="catalytic activity">
    <reaction evidence="10 11">
        <text>O-phospho-L-threonyl-[protein] + H2O = L-threonyl-[protein] + phosphate</text>
        <dbReference type="Rhea" id="RHEA:47004"/>
        <dbReference type="Rhea" id="RHEA-COMP:11060"/>
        <dbReference type="Rhea" id="RHEA-COMP:11605"/>
        <dbReference type="ChEBI" id="CHEBI:15377"/>
        <dbReference type="ChEBI" id="CHEBI:30013"/>
        <dbReference type="ChEBI" id="CHEBI:43474"/>
        <dbReference type="ChEBI" id="CHEBI:61977"/>
        <dbReference type="EC" id="3.1.3.16"/>
    </reaction>
</comment>
<dbReference type="InterPro" id="IPR036457">
    <property type="entry name" value="PPM-type-like_dom_sf"/>
</dbReference>
<dbReference type="SUPFAM" id="SSF81606">
    <property type="entry name" value="PP2C-like"/>
    <property type="match status" value="1"/>
</dbReference>
<reference evidence="13 14" key="2">
    <citation type="submission" date="2019-01" db="EMBL/GenBank/DDBJ databases">
        <title>The decoding of complex shrimp genome reveals the adaptation for benthos swimmer, frequently molting mechanism and breeding impact on genome.</title>
        <authorList>
            <person name="Sun Y."/>
            <person name="Gao Y."/>
            <person name="Yu Y."/>
        </authorList>
    </citation>
    <scope>NUCLEOTIDE SEQUENCE [LARGE SCALE GENOMIC DNA]</scope>
    <source>
        <tissue evidence="13">Muscle</tissue>
    </source>
</reference>
<comment type="similarity">
    <text evidence="3 11">Belongs to the PP2C family.</text>
</comment>
<dbReference type="AlphaFoldDB" id="A0A3R7MHV4"/>
<evidence type="ECO:0000256" key="7">
    <source>
        <dbReference type="ARBA" id="ARBA00022912"/>
    </source>
</evidence>
<dbReference type="PROSITE" id="PS51746">
    <property type="entry name" value="PPM_2"/>
    <property type="match status" value="1"/>
</dbReference>
<comment type="caution">
    <text evidence="13">The sequence shown here is derived from an EMBL/GenBank/DDBJ whole genome shotgun (WGS) entry which is preliminary data.</text>
</comment>
<dbReference type="GO" id="GO:0046872">
    <property type="term" value="F:metal ion binding"/>
    <property type="evidence" value="ECO:0007669"/>
    <property type="project" value="UniProtKB-UniRule"/>
</dbReference>
<keyword evidence="5 11" id="KW-0378">Hydrolase</keyword>